<dbReference type="VEuPathDB" id="TriTrypDB:TcIL3000.11.13010"/>
<dbReference type="AlphaFoldDB" id="G0V2D1"/>
<feature type="compositionally biased region" description="Low complexity" evidence="1">
    <location>
        <begin position="689"/>
        <end position="709"/>
    </location>
</feature>
<protein>
    <submittedName>
        <fullName evidence="2">Uncharacterized protein TCIL3000_11_13010</fullName>
    </submittedName>
</protein>
<dbReference type="EMBL" id="HE575324">
    <property type="protein sequence ID" value="CCC95803.1"/>
    <property type="molecule type" value="Genomic_DNA"/>
</dbReference>
<feature type="region of interest" description="Disordered" evidence="1">
    <location>
        <begin position="679"/>
        <end position="710"/>
    </location>
</feature>
<feature type="region of interest" description="Disordered" evidence="1">
    <location>
        <begin position="910"/>
        <end position="952"/>
    </location>
</feature>
<feature type="compositionally biased region" description="Basic and acidic residues" evidence="1">
    <location>
        <begin position="116"/>
        <end position="125"/>
    </location>
</feature>
<name>G0V2D1_TRYCI</name>
<feature type="compositionally biased region" description="Polar residues" evidence="1">
    <location>
        <begin position="679"/>
        <end position="688"/>
    </location>
</feature>
<feature type="region of interest" description="Disordered" evidence="1">
    <location>
        <begin position="330"/>
        <end position="353"/>
    </location>
</feature>
<feature type="compositionally biased region" description="Basic and acidic residues" evidence="1">
    <location>
        <begin position="406"/>
        <end position="429"/>
    </location>
</feature>
<accession>G0V2D1</accession>
<feature type="compositionally biased region" description="Low complexity" evidence="1">
    <location>
        <begin position="67"/>
        <end position="78"/>
    </location>
</feature>
<feature type="compositionally biased region" description="Polar residues" evidence="1">
    <location>
        <begin position="925"/>
        <end position="936"/>
    </location>
</feature>
<proteinExistence type="predicted"/>
<feature type="region of interest" description="Disordered" evidence="1">
    <location>
        <begin position="67"/>
        <end position="126"/>
    </location>
</feature>
<organism evidence="2">
    <name type="scientific">Trypanosoma congolense (strain IL3000)</name>
    <dbReference type="NCBI Taxonomy" id="1068625"/>
    <lineage>
        <taxon>Eukaryota</taxon>
        <taxon>Discoba</taxon>
        <taxon>Euglenozoa</taxon>
        <taxon>Kinetoplastea</taxon>
        <taxon>Metakinetoplastina</taxon>
        <taxon>Trypanosomatida</taxon>
        <taxon>Trypanosomatidae</taxon>
        <taxon>Trypanosoma</taxon>
        <taxon>Nannomonas</taxon>
    </lineage>
</organism>
<feature type="compositionally biased region" description="Basic and acidic residues" evidence="1">
    <location>
        <begin position="910"/>
        <end position="923"/>
    </location>
</feature>
<feature type="region of interest" description="Disordered" evidence="1">
    <location>
        <begin position="842"/>
        <end position="864"/>
    </location>
</feature>
<feature type="region of interest" description="Disordered" evidence="1">
    <location>
        <begin position="392"/>
        <end position="431"/>
    </location>
</feature>
<evidence type="ECO:0000313" key="2">
    <source>
        <dbReference type="EMBL" id="CCC95803.1"/>
    </source>
</evidence>
<sequence length="1168" mass="126036">MLEKAVAIFFFVDEKLLFRYPFRNPFTIDLSNNTTVCDSGGAGTVPWTTRVQSRDAGNVLQHDTATCGAASTTSRSASQTQIPGLAEAAGVRYKPRNARRTQPVTSAVAPTASKGKGGDGEDESSRVTGYMASPCPAVSGGGSHQNRGSAAGFMERGSVGTRGSVAGHLVDGDDTCVGIETPMLLHLLRASFTACTTIQFAGATFLIYPLQPTSTRMRRMSAAERWLGHEASSEPTDSKEASATHPLAGSVGTWSFSAEENPIASRSSRVVLVVAMSRPDREEGAITNFVQIFMNVLLREELRVRYVARQIYRMEDRLRWWKRHSDKSEVNDDNVRNCAPSSGGGGGGNATNFPQTSEMFAQLLEDDELTLCKEICRLAQCIAASAPQKQGSANAKAVTSFSSSSETRHSHRGQEAINEGKGDSKKTPGEDNIEPVEFALRGLFSLPVGLLTGSRSTRHYHVAANVKLNPNYTVNLVHEKFTDRLSKSYGEAVGRRAVQQLPLSTIRSVFKTLPPPVRAGTLYRALERAYADASQCRRTGKLHQATHPSWAGKSSASLLHTAVEEQSCIADCEILVVEAVEYLRVCGALVINTGLTIVFTHCGITSASTMPGISDENRKRSCITQLPQTNLWPSASPAASVRVAPASLIGVMLLEGVRKSFSLDYDGFWSSAAGGHTASNVNPDNNLRTPTTPSTAKTQSSSPSSSFPTGFDQRYSDIQTYEVYCAWGDACPMCEELAAAPHLWKIGEASVRLVFPCLSPPVMEAAARRAQQGTRPVDPDCCSLLADQVPWFASTEVPEASSASKGTTPHQFYRKLTSECASIMRQGISKGDAVDVGASIKPAEEEKEEGPLRGSFGKTNEPSDGEITALMPGSIPVDARAWLTANCKVIEERLNADRRQRLMLWERAKGWKERQKKETEAASRPETQTAGQSSTGVALKRPGPHPGQRYRKREVVVSSTVPNAFLPLTPAVEADQPMLLHRLQPEASEAVVSGVPFSSPVDNGRAVPIDVLMQFVFHHIVVLLWGKTGTSVDVLLRLLECNLRRLPIFLAGLRLRELATVSSSSSNEQCGECGPLSSPECGLLYPMPHSQQEIGGDGDKAAAGGQHGEVGVDSQFQQAFTVFSELCLVETLTHCSQMTLEMMPTKLLLHSVVNAFSDVLLLGRGGSC</sequence>
<reference evidence="2" key="1">
    <citation type="journal article" date="2012" name="Proc. Natl. Acad. Sci. U.S.A.">
        <title>Antigenic diversity is generated by distinct evolutionary mechanisms in African trypanosome species.</title>
        <authorList>
            <person name="Jackson A.P."/>
            <person name="Berry A."/>
            <person name="Aslett M."/>
            <person name="Allison H.C."/>
            <person name="Burton P."/>
            <person name="Vavrova-Anderson J."/>
            <person name="Brown R."/>
            <person name="Browne H."/>
            <person name="Corton N."/>
            <person name="Hauser H."/>
            <person name="Gamble J."/>
            <person name="Gilderthorp R."/>
            <person name="Marcello L."/>
            <person name="McQuillan J."/>
            <person name="Otto T.D."/>
            <person name="Quail M.A."/>
            <person name="Sanders M.J."/>
            <person name="van Tonder A."/>
            <person name="Ginger M.L."/>
            <person name="Field M.C."/>
            <person name="Barry J.D."/>
            <person name="Hertz-Fowler C."/>
            <person name="Berriman M."/>
        </authorList>
    </citation>
    <scope>NUCLEOTIDE SEQUENCE</scope>
    <source>
        <strain evidence="2">IL3000</strain>
    </source>
</reference>
<gene>
    <name evidence="2" type="ORF">TCIL3000_11_13010</name>
</gene>
<evidence type="ECO:0000256" key="1">
    <source>
        <dbReference type="SAM" id="MobiDB-lite"/>
    </source>
</evidence>